<dbReference type="GO" id="GO:0030288">
    <property type="term" value="C:outer membrane-bounded periplasmic space"/>
    <property type="evidence" value="ECO:0007669"/>
    <property type="project" value="TreeGrafter"/>
</dbReference>
<dbReference type="GO" id="GO:0030435">
    <property type="term" value="P:sporulation resulting in formation of a cellular spore"/>
    <property type="evidence" value="ECO:0007669"/>
    <property type="project" value="InterPro"/>
</dbReference>
<dbReference type="NCBIfam" id="TIGR02669">
    <property type="entry name" value="SpoIID_LytB"/>
    <property type="match status" value="1"/>
</dbReference>
<gene>
    <name evidence="2" type="ORF">DSM107014_14760</name>
</gene>
<dbReference type="InterPro" id="IPR013486">
    <property type="entry name" value="SpoIID/LytB"/>
</dbReference>
<dbReference type="PANTHER" id="PTHR30032">
    <property type="entry name" value="N-ACETYLMURAMOYL-L-ALANINE AMIDASE-RELATED"/>
    <property type="match status" value="1"/>
</dbReference>
<dbReference type="InterPro" id="IPR051922">
    <property type="entry name" value="Bact_Sporulation_Assoc"/>
</dbReference>
<evidence type="ECO:0000259" key="1">
    <source>
        <dbReference type="Pfam" id="PF08486"/>
    </source>
</evidence>
<dbReference type="PANTHER" id="PTHR30032:SF4">
    <property type="entry name" value="AMIDASE ENHANCER"/>
    <property type="match status" value="1"/>
</dbReference>
<sequence>MYIKHSLFLLAGRNWGLALVIWLFSLSPVQAAIELRVAIAKNVNQLIVGSTTTAIVTDASGKELGEIPAMNSFIAQPGGGGISLGKMQSGQLLIAPEADGYVWIGDRWYRGSLKIMREGSGFIAINYVELEDYLYSVVGSEAVPSWPKEALKAQAVASRTYALYKHSTARSVLYDLDATQMSQVYKGVGNEYVRTHEAVNATQGEIMTYEGKAILAVFHSSSGGHTENVEDVWTSPLPYLRGVIDYDQTAPVFQWTKTFSGGELGNLIGGVGRVKEMIPEATTPFGRVVTMKVVGDRGAKLVKGTHLRQLLGLRSTLFSVSQQGDNFQVSGRGFGHGLGLSQWGAYYMATQGYNYKQILTHYYQNIIFSKMEEKLVQVFTQDLIE</sequence>
<evidence type="ECO:0000313" key="2">
    <source>
        <dbReference type="EMBL" id="MBR8829134.1"/>
    </source>
</evidence>
<reference evidence="2" key="1">
    <citation type="submission" date="2021-02" db="EMBL/GenBank/DDBJ databases">
        <title>Metagenome analyses of Stigonema ocellatum DSM 106950, Chlorogloea purpurea SAG 13.99 and Gomphosphaeria aponina DSM 107014.</title>
        <authorList>
            <person name="Marter P."/>
            <person name="Huang S."/>
        </authorList>
    </citation>
    <scope>NUCLEOTIDE SEQUENCE</scope>
    <source>
        <strain evidence="2">JP213</strain>
    </source>
</reference>
<protein>
    <submittedName>
        <fullName evidence="2">SpoIID/LytB domain-containing protein</fullName>
    </submittedName>
</protein>
<proteinExistence type="predicted"/>
<dbReference type="EMBL" id="JADQBC010000111">
    <property type="protein sequence ID" value="MBR8829134.1"/>
    <property type="molecule type" value="Genomic_DNA"/>
</dbReference>
<dbReference type="InterPro" id="IPR013693">
    <property type="entry name" value="SpoIID/LytB_N"/>
</dbReference>
<comment type="caution">
    <text evidence="2">The sequence shown here is derived from an EMBL/GenBank/DDBJ whole genome shotgun (WGS) entry which is preliminary data.</text>
</comment>
<feature type="domain" description="Sporulation stage II protein D amidase enhancer LytB N-terminal" evidence="1">
    <location>
        <begin position="120"/>
        <end position="209"/>
    </location>
</feature>
<evidence type="ECO:0000313" key="3">
    <source>
        <dbReference type="Proteomes" id="UP000767446"/>
    </source>
</evidence>
<accession>A0A941GRP5</accession>
<name>A0A941GRP5_9CHRO</name>
<dbReference type="Proteomes" id="UP000767446">
    <property type="component" value="Unassembled WGS sequence"/>
</dbReference>
<organism evidence="2 3">
    <name type="scientific">Gomphosphaeria aponina SAG 52.96 = DSM 107014</name>
    <dbReference type="NCBI Taxonomy" id="1521640"/>
    <lineage>
        <taxon>Bacteria</taxon>
        <taxon>Bacillati</taxon>
        <taxon>Cyanobacteriota</taxon>
        <taxon>Cyanophyceae</taxon>
        <taxon>Oscillatoriophycideae</taxon>
        <taxon>Chroococcales</taxon>
        <taxon>Gomphosphaeriaceae</taxon>
        <taxon>Gomphosphaeria</taxon>
    </lineage>
</organism>
<dbReference type="AlphaFoldDB" id="A0A941GRP5"/>
<dbReference type="Pfam" id="PF08486">
    <property type="entry name" value="SpoIID"/>
    <property type="match status" value="1"/>
</dbReference>